<dbReference type="EMBL" id="JAHESD010000038">
    <property type="protein sequence ID" value="MBT1704741.1"/>
    <property type="molecule type" value="Genomic_DNA"/>
</dbReference>
<name>A0ABS5VU70_9BACT</name>
<evidence type="ECO:0000313" key="2">
    <source>
        <dbReference type="Proteomes" id="UP000772618"/>
    </source>
</evidence>
<accession>A0ABS5VU70</accession>
<dbReference type="RefSeq" id="WP_254154697.1">
    <property type="nucleotide sequence ID" value="NZ_JAHESD010000038.1"/>
</dbReference>
<reference evidence="1 2" key="1">
    <citation type="submission" date="2021-05" db="EMBL/GenBank/DDBJ databases">
        <title>A Polyphasic approach of four new species of the genus Ohtaekwangia: Ohtaekwangia histidinii sp. nov., Ohtaekwangia cretensis sp. nov., Ohtaekwangia indiensis sp. nov., Ohtaekwangia reichenbachii sp. nov. from diverse environment.</title>
        <authorList>
            <person name="Octaviana S."/>
        </authorList>
    </citation>
    <scope>NUCLEOTIDE SEQUENCE [LARGE SCALE GENOMIC DNA]</scope>
    <source>
        <strain evidence="1 2">PWU20</strain>
    </source>
</reference>
<organism evidence="1 2">
    <name type="scientific">Chryseosolibacter indicus</name>
    <dbReference type="NCBI Taxonomy" id="2782351"/>
    <lineage>
        <taxon>Bacteria</taxon>
        <taxon>Pseudomonadati</taxon>
        <taxon>Bacteroidota</taxon>
        <taxon>Cytophagia</taxon>
        <taxon>Cytophagales</taxon>
        <taxon>Chryseotaleaceae</taxon>
        <taxon>Chryseosolibacter</taxon>
    </lineage>
</organism>
<keyword evidence="2" id="KW-1185">Reference proteome</keyword>
<dbReference type="Proteomes" id="UP000772618">
    <property type="component" value="Unassembled WGS sequence"/>
</dbReference>
<protein>
    <submittedName>
        <fullName evidence="1">Uncharacterized protein</fullName>
    </submittedName>
</protein>
<comment type="caution">
    <text evidence="1">The sequence shown here is derived from an EMBL/GenBank/DDBJ whole genome shotgun (WGS) entry which is preliminary data.</text>
</comment>
<gene>
    <name evidence="1" type="ORF">KK060_15710</name>
</gene>
<proteinExistence type="predicted"/>
<evidence type="ECO:0000313" key="1">
    <source>
        <dbReference type="EMBL" id="MBT1704741.1"/>
    </source>
</evidence>
<sequence>MAQRIIDRSYVGEVLQHIYTSELNIKVTLFSEKGYFYIANEDHKLPLHGTTIEEAVTDLAFRIAKEFPSSGFAHWWSLNFQAQDFNKKRNN</sequence>